<dbReference type="InterPro" id="IPR041522">
    <property type="entry name" value="CdaR_GGDEF"/>
</dbReference>
<dbReference type="KEGG" id="vhl:BME96_16280"/>
<evidence type="ECO:0000259" key="7">
    <source>
        <dbReference type="PROSITE" id="PS50110"/>
    </source>
</evidence>
<accession>A0AAC9J1Y8</accession>
<evidence type="ECO:0000256" key="3">
    <source>
        <dbReference type="ARBA" id="ARBA00023163"/>
    </source>
</evidence>
<dbReference type="GO" id="GO:0003700">
    <property type="term" value="F:DNA-binding transcription factor activity"/>
    <property type="evidence" value="ECO:0007669"/>
    <property type="project" value="InterPro"/>
</dbReference>
<dbReference type="PRINTS" id="PR00032">
    <property type="entry name" value="HTHARAC"/>
</dbReference>
<dbReference type="SMART" id="SM00342">
    <property type="entry name" value="HTH_ARAC"/>
    <property type="match status" value="1"/>
</dbReference>
<dbReference type="PANTHER" id="PTHR43280:SF10">
    <property type="entry name" value="REGULATORY PROTEIN POCR"/>
    <property type="match status" value="1"/>
</dbReference>
<evidence type="ECO:0000313" key="8">
    <source>
        <dbReference type="EMBL" id="APC49652.1"/>
    </source>
</evidence>
<evidence type="ECO:0000313" key="9">
    <source>
        <dbReference type="Proteomes" id="UP000182945"/>
    </source>
</evidence>
<dbReference type="Gene3D" id="1.10.10.60">
    <property type="entry name" value="Homeodomain-like"/>
    <property type="match status" value="2"/>
</dbReference>
<dbReference type="SUPFAM" id="SSF52172">
    <property type="entry name" value="CheY-like"/>
    <property type="match status" value="1"/>
</dbReference>
<sequence length="472" mass="54632">MRILIAEDELLERKAMKKFIEQNFADMTVVGEAVNGRMAIELAAAEKPDVIFMDIKMPGINGLEAIREIHKVHPQTKFILVSAYDSFDYAKEAMQYGIKDYILKPGKKEEIVKAIMRIKKEVEAEKEQQQQSRAIIEERFLQHARKQKGAGELVALKQQLFPEMKSGNFLVITFSDHRHGDQLEEVLASICPYTFIYQLAEGRAIVCVLADVVIEKAELLSMAKRISNQLAGAVYIGIGFPVKRVEQLYQSYEQAYTASLQLATDQKSNFSFPSEKAQDTAREHRLEALVSLVEKGNGEEAVQLFQQYKAQFSESMLEELYLNIKSLFMERDMELGVRAYSMLKTSEDWCDFLLLSCMHMQQLHQSKQYMEQVKQYIAEHYQEPLTLEKVAATVQLSTNYFSNLFKQELGETFTDYIAKIRMQQAKKLIKSNQYTLKEISYMVGYNNPNYFSRVFRKHFNESPKQFQRSIFK</sequence>
<feature type="domain" description="Response regulatory" evidence="7">
    <location>
        <begin position="2"/>
        <end position="119"/>
    </location>
</feature>
<feature type="coiled-coil region" evidence="5">
    <location>
        <begin position="108"/>
        <end position="139"/>
    </location>
</feature>
<reference evidence="8 9" key="1">
    <citation type="submission" date="2016-11" db="EMBL/GenBank/DDBJ databases">
        <title>Complete genome sequencing of Virgibacillus halodenitrificans PDB-F2.</title>
        <authorList>
            <person name="Sun Z."/>
            <person name="Zhou Y."/>
            <person name="Li H."/>
        </authorList>
    </citation>
    <scope>NUCLEOTIDE SEQUENCE [LARGE SCALE GENOMIC DNA]</scope>
    <source>
        <strain evidence="8 9">PDB-F2</strain>
    </source>
</reference>
<dbReference type="RefSeq" id="WP_071649656.1">
    <property type="nucleotide sequence ID" value="NZ_CP017962.1"/>
</dbReference>
<dbReference type="GO" id="GO:0043565">
    <property type="term" value="F:sequence-specific DNA binding"/>
    <property type="evidence" value="ECO:0007669"/>
    <property type="project" value="InterPro"/>
</dbReference>
<organism evidence="8 9">
    <name type="scientific">Virgibacillus halodenitrificans</name>
    <name type="common">Bacillus halodenitrificans</name>
    <dbReference type="NCBI Taxonomy" id="1482"/>
    <lineage>
        <taxon>Bacteria</taxon>
        <taxon>Bacillati</taxon>
        <taxon>Bacillota</taxon>
        <taxon>Bacilli</taxon>
        <taxon>Bacillales</taxon>
        <taxon>Bacillaceae</taxon>
        <taxon>Virgibacillus</taxon>
    </lineage>
</organism>
<dbReference type="PROSITE" id="PS01124">
    <property type="entry name" value="HTH_ARAC_FAMILY_2"/>
    <property type="match status" value="1"/>
</dbReference>
<dbReference type="InterPro" id="IPR001789">
    <property type="entry name" value="Sig_transdc_resp-reg_receiver"/>
</dbReference>
<evidence type="ECO:0000256" key="4">
    <source>
        <dbReference type="PROSITE-ProRule" id="PRU00169"/>
    </source>
</evidence>
<evidence type="ECO:0000256" key="5">
    <source>
        <dbReference type="SAM" id="Coils"/>
    </source>
</evidence>
<dbReference type="InterPro" id="IPR009057">
    <property type="entry name" value="Homeodomain-like_sf"/>
</dbReference>
<dbReference type="Pfam" id="PF00072">
    <property type="entry name" value="Response_reg"/>
    <property type="match status" value="1"/>
</dbReference>
<gene>
    <name evidence="8" type="ORF">BME96_16280</name>
</gene>
<dbReference type="SUPFAM" id="SSF46689">
    <property type="entry name" value="Homeodomain-like"/>
    <property type="match status" value="2"/>
</dbReference>
<evidence type="ECO:0000256" key="2">
    <source>
        <dbReference type="ARBA" id="ARBA00023125"/>
    </source>
</evidence>
<dbReference type="GeneID" id="71515969"/>
<evidence type="ECO:0008006" key="10">
    <source>
        <dbReference type="Google" id="ProtNLM"/>
    </source>
</evidence>
<name>A0AAC9J1Y8_VIRHA</name>
<dbReference type="PROSITE" id="PS50110">
    <property type="entry name" value="RESPONSE_REGULATORY"/>
    <property type="match status" value="1"/>
</dbReference>
<evidence type="ECO:0000256" key="1">
    <source>
        <dbReference type="ARBA" id="ARBA00023015"/>
    </source>
</evidence>
<keyword evidence="2" id="KW-0238">DNA-binding</keyword>
<dbReference type="Proteomes" id="UP000182945">
    <property type="component" value="Chromosome"/>
</dbReference>
<dbReference type="SMART" id="SM00448">
    <property type="entry name" value="REC"/>
    <property type="match status" value="1"/>
</dbReference>
<dbReference type="InterPro" id="IPR018060">
    <property type="entry name" value="HTH_AraC"/>
</dbReference>
<dbReference type="AlphaFoldDB" id="A0AAC9J1Y8"/>
<dbReference type="Pfam" id="PF17853">
    <property type="entry name" value="GGDEF_2"/>
    <property type="match status" value="1"/>
</dbReference>
<dbReference type="InterPro" id="IPR011006">
    <property type="entry name" value="CheY-like_superfamily"/>
</dbReference>
<evidence type="ECO:0000259" key="6">
    <source>
        <dbReference type="PROSITE" id="PS01124"/>
    </source>
</evidence>
<keyword evidence="3" id="KW-0804">Transcription</keyword>
<dbReference type="PANTHER" id="PTHR43280">
    <property type="entry name" value="ARAC-FAMILY TRANSCRIPTIONAL REGULATOR"/>
    <property type="match status" value="1"/>
</dbReference>
<keyword evidence="5" id="KW-0175">Coiled coil</keyword>
<dbReference type="PROSITE" id="PS00041">
    <property type="entry name" value="HTH_ARAC_FAMILY_1"/>
    <property type="match status" value="1"/>
</dbReference>
<protein>
    <recommendedName>
        <fullName evidence="10">Response regulator</fullName>
    </recommendedName>
</protein>
<dbReference type="GO" id="GO:0000160">
    <property type="term" value="P:phosphorelay signal transduction system"/>
    <property type="evidence" value="ECO:0007669"/>
    <property type="project" value="InterPro"/>
</dbReference>
<dbReference type="CDD" id="cd17536">
    <property type="entry name" value="REC_YesN-like"/>
    <property type="match status" value="1"/>
</dbReference>
<dbReference type="InterPro" id="IPR018062">
    <property type="entry name" value="HTH_AraC-typ_CS"/>
</dbReference>
<feature type="domain" description="HTH araC/xylS-type" evidence="6">
    <location>
        <begin position="371"/>
        <end position="469"/>
    </location>
</feature>
<dbReference type="EMBL" id="CP017962">
    <property type="protein sequence ID" value="APC49652.1"/>
    <property type="molecule type" value="Genomic_DNA"/>
</dbReference>
<keyword evidence="4" id="KW-0597">Phosphoprotein</keyword>
<feature type="modified residue" description="4-aspartylphosphate" evidence="4">
    <location>
        <position position="54"/>
    </location>
</feature>
<dbReference type="Pfam" id="PF12833">
    <property type="entry name" value="HTH_18"/>
    <property type="match status" value="1"/>
</dbReference>
<dbReference type="Gene3D" id="3.40.50.2300">
    <property type="match status" value="1"/>
</dbReference>
<keyword evidence="1" id="KW-0805">Transcription regulation</keyword>
<dbReference type="InterPro" id="IPR020449">
    <property type="entry name" value="Tscrpt_reg_AraC-type_HTH"/>
</dbReference>
<proteinExistence type="predicted"/>